<dbReference type="GO" id="GO:0047617">
    <property type="term" value="F:fatty acyl-CoA hydrolase activity"/>
    <property type="evidence" value="ECO:0007669"/>
    <property type="project" value="InterPro"/>
</dbReference>
<comment type="similarity">
    <text evidence="1">Belongs to the thioesterase PaaI family.</text>
</comment>
<dbReference type="InterPro" id="IPR039298">
    <property type="entry name" value="ACOT13"/>
</dbReference>
<keyword evidence="2" id="KW-0378">Hydrolase</keyword>
<evidence type="ECO:0000256" key="2">
    <source>
        <dbReference type="ARBA" id="ARBA00022801"/>
    </source>
</evidence>
<dbReference type="Pfam" id="PF03061">
    <property type="entry name" value="4HBT"/>
    <property type="match status" value="1"/>
</dbReference>
<dbReference type="InterPro" id="IPR029069">
    <property type="entry name" value="HotDog_dom_sf"/>
</dbReference>
<evidence type="ECO:0000313" key="5">
    <source>
        <dbReference type="Proteomes" id="UP000193100"/>
    </source>
</evidence>
<dbReference type="PANTHER" id="PTHR21660">
    <property type="entry name" value="THIOESTERASE SUPERFAMILY MEMBER-RELATED"/>
    <property type="match status" value="1"/>
</dbReference>
<dbReference type="SUPFAM" id="SSF54637">
    <property type="entry name" value="Thioesterase/thiol ester dehydrase-isomerase"/>
    <property type="match status" value="1"/>
</dbReference>
<dbReference type="CDD" id="cd03443">
    <property type="entry name" value="PaaI_thioesterase"/>
    <property type="match status" value="1"/>
</dbReference>
<evidence type="ECO:0000256" key="1">
    <source>
        <dbReference type="ARBA" id="ARBA00008324"/>
    </source>
</evidence>
<proteinExistence type="inferred from homology"/>
<evidence type="ECO:0000259" key="3">
    <source>
        <dbReference type="Pfam" id="PF03061"/>
    </source>
</evidence>
<dbReference type="Proteomes" id="UP000193100">
    <property type="component" value="Chromosome"/>
</dbReference>
<sequence>MSAVREGFEPLSRTSPFTELLGPIYQKVDAAGLVIGLVAEEKHCNARGIVHGGLFGTLADIAMGYSAAFSTEPPTPIVTTSQTVDYVGKAEKGDWIEVHTDVQKVGRSTAFTNCYFHVGSKRIARASAVFSVTAS</sequence>
<name>A0A1W6KA01_9GAMM</name>
<dbReference type="AlphaFoldDB" id="A0A1W6KA01"/>
<dbReference type="PANTHER" id="PTHR21660:SF1">
    <property type="entry name" value="ACYL-COENZYME A THIOESTERASE 13"/>
    <property type="match status" value="1"/>
</dbReference>
<dbReference type="EMBL" id="CP020931">
    <property type="protein sequence ID" value="ARM84265.1"/>
    <property type="molecule type" value="Genomic_DNA"/>
</dbReference>
<reference evidence="4 5" key="1">
    <citation type="submission" date="2017-04" db="EMBL/GenBank/DDBJ databases">
        <title>Genome Sequence of Marinobacter salarius strain SMR5 Isolated from a culture of the Diatom Skeletonema marinoi.</title>
        <authorList>
            <person name="Topel M."/>
            <person name="Pinder M.I.M."/>
            <person name="Johansson O.N."/>
            <person name="Kourtchenko O."/>
            <person name="Godhe A."/>
            <person name="Clarke A.K."/>
        </authorList>
    </citation>
    <scope>NUCLEOTIDE SEQUENCE [LARGE SCALE GENOMIC DNA]</scope>
    <source>
        <strain evidence="4 5">SMR5</strain>
    </source>
</reference>
<organism evidence="4 5">
    <name type="scientific">Marinobacter salarius</name>
    <dbReference type="NCBI Taxonomy" id="1420917"/>
    <lineage>
        <taxon>Bacteria</taxon>
        <taxon>Pseudomonadati</taxon>
        <taxon>Pseudomonadota</taxon>
        <taxon>Gammaproteobacteria</taxon>
        <taxon>Pseudomonadales</taxon>
        <taxon>Marinobacteraceae</taxon>
        <taxon>Marinobacter</taxon>
    </lineage>
</organism>
<dbReference type="Gene3D" id="3.10.129.10">
    <property type="entry name" value="Hotdog Thioesterase"/>
    <property type="match status" value="1"/>
</dbReference>
<protein>
    <submittedName>
        <fullName evidence="4">Thioesterase superfamily protein</fullName>
    </submittedName>
</protein>
<evidence type="ECO:0000313" key="4">
    <source>
        <dbReference type="EMBL" id="ARM84265.1"/>
    </source>
</evidence>
<accession>A0A1W6KA01</accession>
<dbReference type="InterPro" id="IPR006683">
    <property type="entry name" value="Thioestr_dom"/>
</dbReference>
<feature type="domain" description="Thioesterase" evidence="3">
    <location>
        <begin position="48"/>
        <end position="117"/>
    </location>
</feature>
<gene>
    <name evidence="4" type="ORF">MARSALSMR5_02192</name>
</gene>